<evidence type="ECO:0000256" key="1">
    <source>
        <dbReference type="SAM" id="Phobius"/>
    </source>
</evidence>
<dbReference type="RefSeq" id="WP_098965502.1">
    <property type="nucleotide sequence ID" value="NZ_PDKZ01000002.1"/>
</dbReference>
<dbReference type="EMBL" id="PDKZ01000002">
    <property type="protein sequence ID" value="PHH40614.1"/>
    <property type="molecule type" value="Genomic_DNA"/>
</dbReference>
<evidence type="ECO:0008006" key="4">
    <source>
        <dbReference type="Google" id="ProtNLM"/>
    </source>
</evidence>
<protein>
    <recommendedName>
        <fullName evidence="4">DUF1453 domain-containing protein</fullName>
    </recommendedName>
</protein>
<sequence length="171" mass="19042">MLITLQNTPLWVYAVFLVLVYFGIKARTPSPKSRLAMLVTPPVLIAWSLFSINLTLNPVLSLSCWIGALLLGGVTAWLMFSAQYVTLDDSQTGLILPGTWKVLMLYLLFFAVNYYFGYQDDVHPEQASALDTLLFKAAASGFVCGLIGTRSLKYYRLLRLLQAQRPGLTAQ</sequence>
<keyword evidence="1" id="KW-0812">Transmembrane</keyword>
<feature type="transmembrane region" description="Helical" evidence="1">
    <location>
        <begin position="60"/>
        <end position="82"/>
    </location>
</feature>
<feature type="transmembrane region" description="Helical" evidence="1">
    <location>
        <begin position="6"/>
        <end position="24"/>
    </location>
</feature>
<reference evidence="3" key="1">
    <citation type="submission" date="2017-10" db="EMBL/GenBank/DDBJ databases">
        <title>FDA dAtabase for Regulatory Grade micrObial Sequences (FDA-ARGOS): Supporting development and validation of Infectious Disease Dx tests.</title>
        <authorList>
            <person name="Goldberg B."/>
            <person name="Campos J."/>
            <person name="Tallon L."/>
            <person name="Sadzewicz L."/>
            <person name="Ott S."/>
            <person name="Zhao X."/>
            <person name="Nagaraj S."/>
            <person name="Vavikolanu K."/>
            <person name="Aluvathingal J."/>
            <person name="Nadendla S."/>
            <person name="Geyer C."/>
            <person name="Sichtig H."/>
        </authorList>
    </citation>
    <scope>NUCLEOTIDE SEQUENCE [LARGE SCALE GENOMIC DNA]</scope>
    <source>
        <strain evidence="3">FDAARGOS_376</strain>
    </source>
</reference>
<feature type="transmembrane region" description="Helical" evidence="1">
    <location>
        <begin position="36"/>
        <end position="54"/>
    </location>
</feature>
<dbReference type="Proteomes" id="UP000222460">
    <property type="component" value="Unassembled WGS sequence"/>
</dbReference>
<accession>A0A2C5WA16</accession>
<keyword evidence="1" id="KW-0472">Membrane</keyword>
<organism evidence="2 3">
    <name type="scientific">Pseudomonas putida</name>
    <name type="common">Arthrobacter siderocapsulatus</name>
    <dbReference type="NCBI Taxonomy" id="303"/>
    <lineage>
        <taxon>Bacteria</taxon>
        <taxon>Pseudomonadati</taxon>
        <taxon>Pseudomonadota</taxon>
        <taxon>Gammaproteobacteria</taxon>
        <taxon>Pseudomonadales</taxon>
        <taxon>Pseudomonadaceae</taxon>
        <taxon>Pseudomonas</taxon>
    </lineage>
</organism>
<proteinExistence type="predicted"/>
<gene>
    <name evidence="2" type="ORF">CRX57_10665</name>
</gene>
<comment type="caution">
    <text evidence="2">The sequence shown here is derived from an EMBL/GenBank/DDBJ whole genome shotgun (WGS) entry which is preliminary data.</text>
</comment>
<evidence type="ECO:0000313" key="2">
    <source>
        <dbReference type="EMBL" id="PHH40614.1"/>
    </source>
</evidence>
<feature type="transmembrane region" description="Helical" evidence="1">
    <location>
        <begin position="94"/>
        <end position="116"/>
    </location>
</feature>
<keyword evidence="1" id="KW-1133">Transmembrane helix</keyword>
<dbReference type="AlphaFoldDB" id="A0A2C5WA16"/>
<name>A0A2C5WA16_PSEPU</name>
<evidence type="ECO:0000313" key="3">
    <source>
        <dbReference type="Proteomes" id="UP000222460"/>
    </source>
</evidence>